<accession>A0ABU0K393</accession>
<keyword evidence="3" id="KW-1185">Reference proteome</keyword>
<dbReference type="PANTHER" id="PTHR41282:SF1">
    <property type="entry name" value="CONSERVED TRANSMEMBRANE PROTEIN-RELATED"/>
    <property type="match status" value="1"/>
</dbReference>
<dbReference type="PANTHER" id="PTHR41282">
    <property type="entry name" value="CONSERVED TRANSMEMBRANE PROTEIN-RELATED"/>
    <property type="match status" value="1"/>
</dbReference>
<dbReference type="Proteomes" id="UP001226720">
    <property type="component" value="Unassembled WGS sequence"/>
</dbReference>
<keyword evidence="1" id="KW-0472">Membrane</keyword>
<feature type="transmembrane region" description="Helical" evidence="1">
    <location>
        <begin position="178"/>
        <end position="197"/>
    </location>
</feature>
<evidence type="ECO:0000313" key="3">
    <source>
        <dbReference type="Proteomes" id="UP001226720"/>
    </source>
</evidence>
<dbReference type="EMBL" id="JAUSWM010000005">
    <property type="protein sequence ID" value="MDQ0483801.1"/>
    <property type="molecule type" value="Genomic_DNA"/>
</dbReference>
<reference evidence="2" key="1">
    <citation type="submission" date="2023-07" db="EMBL/GenBank/DDBJ databases">
        <title>Genomic Encyclopedia of Type Strains, Phase IV (KMG-IV): sequencing the most valuable type-strain genomes for metagenomic binning, comparative biology and taxonomic classification.</title>
        <authorList>
            <person name="Goeker M."/>
        </authorList>
    </citation>
    <scope>NUCLEOTIDE SEQUENCE [LARGE SCALE GENOMIC DNA]</scope>
    <source>
        <strain evidence="2">JSM 076093</strain>
    </source>
</reference>
<feature type="transmembrane region" description="Helical" evidence="1">
    <location>
        <begin position="110"/>
        <end position="131"/>
    </location>
</feature>
<feature type="transmembrane region" description="Helical" evidence="1">
    <location>
        <begin position="34"/>
        <end position="51"/>
    </location>
</feature>
<evidence type="ECO:0000256" key="1">
    <source>
        <dbReference type="SAM" id="Phobius"/>
    </source>
</evidence>
<name>A0ABU0K393_9BACL</name>
<evidence type="ECO:0000313" key="2">
    <source>
        <dbReference type="EMBL" id="MDQ0483801.1"/>
    </source>
</evidence>
<comment type="caution">
    <text evidence="2">The sequence shown here is derived from an EMBL/GenBank/DDBJ whole genome shotgun (WGS) entry which is preliminary data.</text>
</comment>
<keyword evidence="1" id="KW-1133">Transmembrane helix</keyword>
<dbReference type="InterPro" id="IPR010539">
    <property type="entry name" value="BaxI_1-like"/>
</dbReference>
<keyword evidence="1" id="KW-0812">Transmembrane</keyword>
<sequence>MMRSGNPVLKNNTFNRTRDQGEAMTIGGTVAKTFFLFLFLLGSSIYTWYRYSQGEDIYTMMVVGAIGALIFALITAFFHRAAPITGPIYATLEGFAIGGLSAILESRFPGIVIQAAVLTFSVMGVLLFLYAARIIKVTKNFRLMIVSATLAIFVVYIIDLGLNLFLNANVPYLHSNGIIGIGISLFIVAIAALNLVLDFDFIENGANRGAPKHLEWYGAFGLMVTLVWLYIEILHLLQKLRR</sequence>
<protein>
    <submittedName>
        <fullName evidence="2">YccA/Bax inhibitor family protein</fullName>
    </submittedName>
</protein>
<feature type="transmembrane region" description="Helical" evidence="1">
    <location>
        <begin position="217"/>
        <end position="237"/>
    </location>
</feature>
<organism evidence="2 3">
    <name type="scientific">Guptibacillus hwajinpoensis</name>
    <dbReference type="NCBI Taxonomy" id="208199"/>
    <lineage>
        <taxon>Bacteria</taxon>
        <taxon>Bacillati</taxon>
        <taxon>Bacillota</taxon>
        <taxon>Bacilli</taxon>
        <taxon>Bacillales</taxon>
        <taxon>Guptibacillaceae</taxon>
        <taxon>Guptibacillus</taxon>
    </lineage>
</organism>
<dbReference type="PIRSF" id="PIRSF009160">
    <property type="entry name" value="UCP009160"/>
    <property type="match status" value="1"/>
</dbReference>
<gene>
    <name evidence="2" type="ORF">QO000_002785</name>
</gene>
<dbReference type="Pfam" id="PF12811">
    <property type="entry name" value="BaxI_1"/>
    <property type="match status" value="1"/>
</dbReference>
<feature type="transmembrane region" description="Helical" evidence="1">
    <location>
        <begin position="143"/>
        <end position="166"/>
    </location>
</feature>
<feature type="transmembrane region" description="Helical" evidence="1">
    <location>
        <begin position="86"/>
        <end position="104"/>
    </location>
</feature>
<feature type="transmembrane region" description="Helical" evidence="1">
    <location>
        <begin position="57"/>
        <end position="79"/>
    </location>
</feature>
<proteinExistence type="predicted"/>